<proteinExistence type="predicted"/>
<dbReference type="EMBL" id="FNXT01001163">
    <property type="protein sequence ID" value="SZX72801.1"/>
    <property type="molecule type" value="Genomic_DNA"/>
</dbReference>
<dbReference type="Proteomes" id="UP000256970">
    <property type="component" value="Unassembled WGS sequence"/>
</dbReference>
<organism evidence="2 3">
    <name type="scientific">Tetradesmus obliquus</name>
    <name type="common">Green alga</name>
    <name type="synonym">Acutodesmus obliquus</name>
    <dbReference type="NCBI Taxonomy" id="3088"/>
    <lineage>
        <taxon>Eukaryota</taxon>
        <taxon>Viridiplantae</taxon>
        <taxon>Chlorophyta</taxon>
        <taxon>core chlorophytes</taxon>
        <taxon>Chlorophyceae</taxon>
        <taxon>CS clade</taxon>
        <taxon>Sphaeropleales</taxon>
        <taxon>Scenedesmaceae</taxon>
        <taxon>Tetradesmus</taxon>
    </lineage>
</organism>
<dbReference type="PANTHER" id="PTHR33917">
    <property type="entry name" value="PROTEIN EXECUTER 1, CHLOROPLASTIC"/>
    <property type="match status" value="1"/>
</dbReference>
<sequence length="248" mass="26267">MLQRHRPFSGPLQQKHGRAACCRPRQLRHGCSSRPAPGACRRRLAIVAVLDGWAQPAIVGSSDSAATAEKQQQQQQLQAPLQQPSSSAPASGSSQQQQLQQQLDAAAESGGSSSASSSSSSSTGIHAQEQQPEQQQQQQQQPSWESWCAHFEQQDLQGSRLDALAAPLAAAVAAENYAAAAAIKAEADELAAADAVAAVRAELAAALAQERYAAAAVLRDEGWALLEGWWACVSPQHPLGHLLRIHPE</sequence>
<accession>A0A383W5S8</accession>
<feature type="region of interest" description="Disordered" evidence="1">
    <location>
        <begin position="64"/>
        <end position="146"/>
    </location>
</feature>
<evidence type="ECO:0000313" key="2">
    <source>
        <dbReference type="EMBL" id="SZX72801.1"/>
    </source>
</evidence>
<dbReference type="InterPro" id="IPR044680">
    <property type="entry name" value="EX1/2"/>
</dbReference>
<dbReference type="GO" id="GO:0042651">
    <property type="term" value="C:thylakoid membrane"/>
    <property type="evidence" value="ECO:0007669"/>
    <property type="project" value="TreeGrafter"/>
</dbReference>
<dbReference type="PANTHER" id="PTHR33917:SF3">
    <property type="entry name" value="PROTEIN EXECUTER 1, CHLOROPLASTIC"/>
    <property type="match status" value="1"/>
</dbReference>
<keyword evidence="3" id="KW-1185">Reference proteome</keyword>
<protein>
    <recommendedName>
        <fullName evidence="4">UVR domain-containing protein</fullName>
    </recommendedName>
</protein>
<evidence type="ECO:0000313" key="3">
    <source>
        <dbReference type="Proteomes" id="UP000256970"/>
    </source>
</evidence>
<dbReference type="AlphaFoldDB" id="A0A383W5S8"/>
<feature type="compositionally biased region" description="Low complexity" evidence="1">
    <location>
        <begin position="71"/>
        <end position="142"/>
    </location>
</feature>
<gene>
    <name evidence="2" type="ORF">BQ4739_LOCUS12946</name>
</gene>
<name>A0A383W5S8_TETOB</name>
<dbReference type="GO" id="GO:0010343">
    <property type="term" value="P:singlet oxygen-mediated programmed cell death"/>
    <property type="evidence" value="ECO:0007669"/>
    <property type="project" value="InterPro"/>
</dbReference>
<evidence type="ECO:0000256" key="1">
    <source>
        <dbReference type="SAM" id="MobiDB-lite"/>
    </source>
</evidence>
<reference evidence="2 3" key="1">
    <citation type="submission" date="2016-10" db="EMBL/GenBank/DDBJ databases">
        <authorList>
            <person name="Cai Z."/>
        </authorList>
    </citation>
    <scope>NUCLEOTIDE SEQUENCE [LARGE SCALE GENOMIC DNA]</scope>
</reference>
<evidence type="ECO:0008006" key="4">
    <source>
        <dbReference type="Google" id="ProtNLM"/>
    </source>
</evidence>
<dbReference type="STRING" id="3088.A0A383W5S8"/>